<dbReference type="AlphaFoldDB" id="A0A4S4LIM6"/>
<feature type="compositionally biased region" description="Low complexity" evidence="1">
    <location>
        <begin position="46"/>
        <end position="62"/>
    </location>
</feature>
<evidence type="ECO:0000313" key="3">
    <source>
        <dbReference type="Proteomes" id="UP000308199"/>
    </source>
</evidence>
<comment type="caution">
    <text evidence="2">The sequence shown here is derived from an EMBL/GenBank/DDBJ whole genome shotgun (WGS) entry which is preliminary data.</text>
</comment>
<organism evidence="2 3">
    <name type="scientific">Phellinidium pouzarii</name>
    <dbReference type="NCBI Taxonomy" id="167371"/>
    <lineage>
        <taxon>Eukaryota</taxon>
        <taxon>Fungi</taxon>
        <taxon>Dikarya</taxon>
        <taxon>Basidiomycota</taxon>
        <taxon>Agaricomycotina</taxon>
        <taxon>Agaricomycetes</taxon>
        <taxon>Hymenochaetales</taxon>
        <taxon>Hymenochaetaceae</taxon>
        <taxon>Phellinidium</taxon>
    </lineage>
</organism>
<keyword evidence="3" id="KW-1185">Reference proteome</keyword>
<reference evidence="2 3" key="1">
    <citation type="submission" date="2019-02" db="EMBL/GenBank/DDBJ databases">
        <title>Genome sequencing of the rare red list fungi Phellinidium pouzarii.</title>
        <authorList>
            <person name="Buettner E."/>
            <person name="Kellner H."/>
        </authorList>
    </citation>
    <scope>NUCLEOTIDE SEQUENCE [LARGE SCALE GENOMIC DNA]</scope>
    <source>
        <strain evidence="2 3">DSM 108285</strain>
    </source>
</reference>
<protein>
    <submittedName>
        <fullName evidence="2">Uncharacterized protein</fullName>
    </submittedName>
</protein>
<feature type="region of interest" description="Disordered" evidence="1">
    <location>
        <begin position="21"/>
        <end position="62"/>
    </location>
</feature>
<name>A0A4S4LIM6_9AGAM</name>
<sequence>MDRLGTDNYAIHAATRRSAMATVAATQQPSAFKPLLQKRHAPPKSSPLASSSSSGISVSVSPSSKNGIFAQPALRPLRTHSFQTSRPLRPFASMTSATTKTGKPVKIIEPPESFKTGIFVLNLTQAEFSRQE</sequence>
<evidence type="ECO:0000313" key="2">
    <source>
        <dbReference type="EMBL" id="THH11799.1"/>
    </source>
</evidence>
<feature type="region of interest" description="Disordered" evidence="1">
    <location>
        <begin position="80"/>
        <end position="108"/>
    </location>
</feature>
<dbReference type="OrthoDB" id="3255301at2759"/>
<gene>
    <name evidence="2" type="ORF">EW145_g422</name>
</gene>
<proteinExistence type="predicted"/>
<dbReference type="EMBL" id="SGPK01000008">
    <property type="protein sequence ID" value="THH11799.1"/>
    <property type="molecule type" value="Genomic_DNA"/>
</dbReference>
<dbReference type="Proteomes" id="UP000308199">
    <property type="component" value="Unassembled WGS sequence"/>
</dbReference>
<evidence type="ECO:0000256" key="1">
    <source>
        <dbReference type="SAM" id="MobiDB-lite"/>
    </source>
</evidence>
<accession>A0A4S4LIM6</accession>